<keyword evidence="2" id="KW-0547">Nucleotide-binding</keyword>
<dbReference type="GO" id="GO:0005524">
    <property type="term" value="F:ATP binding"/>
    <property type="evidence" value="ECO:0007669"/>
    <property type="project" value="UniProtKB-KW"/>
</dbReference>
<name>A0A1Y2T2U3_SYMTR</name>
<protein>
    <submittedName>
        <fullName evidence="5">AAA family ATPase</fullName>
    </submittedName>
</protein>
<dbReference type="InterPro" id="IPR003593">
    <property type="entry name" value="AAA+_ATPase"/>
</dbReference>
<comment type="caution">
    <text evidence="5">The sequence shown here is derived from an EMBL/GenBank/DDBJ whole genome shotgun (WGS) entry which is preliminary data.</text>
</comment>
<dbReference type="SUPFAM" id="SSF52540">
    <property type="entry name" value="P-loop containing nucleoside triphosphate hydrolases"/>
    <property type="match status" value="1"/>
</dbReference>
<evidence type="ECO:0000256" key="3">
    <source>
        <dbReference type="ARBA" id="ARBA00022840"/>
    </source>
</evidence>
<accession>A0A1Y2T2U3</accession>
<dbReference type="InterPro" id="IPR047661">
    <property type="entry name" value="IstB"/>
</dbReference>
<dbReference type="InterPro" id="IPR028350">
    <property type="entry name" value="DNAC/IstB-like"/>
</dbReference>
<evidence type="ECO:0000256" key="2">
    <source>
        <dbReference type="ARBA" id="ARBA00022741"/>
    </source>
</evidence>
<sequence>MSQELLLDYYLKRLKLPTVRRLYKELARDAAEHNKTFEEYLQALMEQEVIHREDNQLQRRLKAAGFPVPKTLESFDFTVMPSVNKAKILALSKSEYIRDRENILLVGNSGTGKTHLATALGIAACRQGYRVRFWRVGQFVAELQEAQNEHRLSRLEKQWLRFDLVVLDELGYVSLSRPASELLFHFVAARYERGSLIITTNLEFSEWPQVFGDQKMTAALADRVTHKAHIIEMNGESYRFRETLRRQEALKHHPETP</sequence>
<dbReference type="OMA" id="RITHNAL"/>
<comment type="similarity">
    <text evidence="1">Belongs to the IS21/IS1162 putative ATP-binding protein family.</text>
</comment>
<keyword evidence="3" id="KW-0067">ATP-binding</keyword>
<dbReference type="Gene3D" id="3.40.50.300">
    <property type="entry name" value="P-loop containing nucleotide triphosphate hydrolases"/>
    <property type="match status" value="1"/>
</dbReference>
<proteinExistence type="inferred from homology"/>
<dbReference type="NCBIfam" id="NF038214">
    <property type="entry name" value="IS21_help_AAA"/>
    <property type="match status" value="1"/>
</dbReference>
<feature type="domain" description="AAA+ ATPase" evidence="4">
    <location>
        <begin position="99"/>
        <end position="234"/>
    </location>
</feature>
<dbReference type="EMBL" id="LWLV01001178">
    <property type="protein sequence ID" value="OTA40790.1"/>
    <property type="molecule type" value="Genomic_DNA"/>
</dbReference>
<dbReference type="PIRSF" id="PIRSF003073">
    <property type="entry name" value="DNAC_TnpB_IstB"/>
    <property type="match status" value="1"/>
</dbReference>
<dbReference type="PANTHER" id="PTHR30050">
    <property type="entry name" value="CHROMOSOMAL REPLICATION INITIATOR PROTEIN DNAA"/>
    <property type="match status" value="1"/>
</dbReference>
<dbReference type="Proteomes" id="UP000194267">
    <property type="component" value="Unassembled WGS sequence"/>
</dbReference>
<dbReference type="InterPro" id="IPR027417">
    <property type="entry name" value="P-loop_NTPase"/>
</dbReference>
<evidence type="ECO:0000259" key="4">
    <source>
        <dbReference type="SMART" id="SM00382"/>
    </source>
</evidence>
<dbReference type="GO" id="GO:0006260">
    <property type="term" value="P:DNA replication"/>
    <property type="evidence" value="ECO:0007669"/>
    <property type="project" value="TreeGrafter"/>
</dbReference>
<evidence type="ECO:0000256" key="1">
    <source>
        <dbReference type="ARBA" id="ARBA00008059"/>
    </source>
</evidence>
<organism evidence="5 6">
    <name type="scientific">Symbiobacterium thermophilum</name>
    <dbReference type="NCBI Taxonomy" id="2734"/>
    <lineage>
        <taxon>Bacteria</taxon>
        <taxon>Bacillati</taxon>
        <taxon>Bacillota</taxon>
        <taxon>Clostridia</taxon>
        <taxon>Eubacteriales</taxon>
        <taxon>Symbiobacteriaceae</taxon>
        <taxon>Symbiobacterium</taxon>
    </lineage>
</organism>
<dbReference type="Pfam" id="PF01695">
    <property type="entry name" value="IstB_IS21"/>
    <property type="match status" value="1"/>
</dbReference>
<dbReference type="SMART" id="SM00382">
    <property type="entry name" value="AAA"/>
    <property type="match status" value="1"/>
</dbReference>
<evidence type="ECO:0000313" key="6">
    <source>
        <dbReference type="Proteomes" id="UP000194267"/>
    </source>
</evidence>
<evidence type="ECO:0000313" key="5">
    <source>
        <dbReference type="EMBL" id="OTA40790.1"/>
    </source>
</evidence>
<dbReference type="CDD" id="cd00009">
    <property type="entry name" value="AAA"/>
    <property type="match status" value="1"/>
</dbReference>
<dbReference type="AlphaFoldDB" id="A0A1Y2T2U3"/>
<dbReference type="InterPro" id="IPR002611">
    <property type="entry name" value="IstB_ATP-bd"/>
</dbReference>
<gene>
    <name evidence="5" type="ORF">A6D92_13225</name>
</gene>
<reference evidence="6" key="1">
    <citation type="submission" date="2016-04" db="EMBL/GenBank/DDBJ databases">
        <authorList>
            <person name="Antunes L.P."/>
            <person name="Martins L.F."/>
            <person name="Pereira R.V."/>
            <person name="Thomas A.M."/>
            <person name="Barbosa D."/>
            <person name="Nascimento L."/>
            <person name="Silva G.M."/>
            <person name="Condomitti G.W."/>
            <person name="Digiampietri L.A."/>
            <person name="Lombardi K.C."/>
            <person name="Ramos P.L."/>
            <person name="Quaggio R.B."/>
            <person name="Oliveira J.C."/>
            <person name="Pascon R.C."/>
            <person name="Cruz J.B."/>
            <person name="Silva A.M."/>
            <person name="Setubal J.C."/>
        </authorList>
    </citation>
    <scope>NUCLEOTIDE SEQUENCE [LARGE SCALE GENOMIC DNA]</scope>
</reference>
<dbReference type="PANTHER" id="PTHR30050:SF4">
    <property type="entry name" value="ATP-BINDING PROTEIN RV3427C IN INSERTION SEQUENCE-RELATED"/>
    <property type="match status" value="1"/>
</dbReference>